<sequence length="68" mass="7055">MDSCIMMSKIVRGTLALPHSVKKDVKVAFFAEGSDAEDAKAAGADVVGASKYAGYVNAFHLCSTMGKG</sequence>
<dbReference type="InterPro" id="IPR028364">
    <property type="entry name" value="Ribosomal_uL1/biogenesis"/>
</dbReference>
<organism evidence="1 2">
    <name type="scientific">Brassica napus</name>
    <name type="common">Rape</name>
    <dbReference type="NCBI Taxonomy" id="3708"/>
    <lineage>
        <taxon>Eukaryota</taxon>
        <taxon>Viridiplantae</taxon>
        <taxon>Streptophyta</taxon>
        <taxon>Embryophyta</taxon>
        <taxon>Tracheophyta</taxon>
        <taxon>Spermatophyta</taxon>
        <taxon>Magnoliopsida</taxon>
        <taxon>eudicotyledons</taxon>
        <taxon>Gunneridae</taxon>
        <taxon>Pentapetalae</taxon>
        <taxon>rosids</taxon>
        <taxon>malvids</taxon>
        <taxon>Brassicales</taxon>
        <taxon>Brassicaceae</taxon>
        <taxon>Brassiceae</taxon>
        <taxon>Brassica</taxon>
    </lineage>
</organism>
<keyword evidence="2" id="KW-1185">Reference proteome</keyword>
<dbReference type="Gene3D" id="3.30.190.20">
    <property type="match status" value="1"/>
</dbReference>
<accession>A0ABQ8A4S3</accession>
<evidence type="ECO:0000313" key="2">
    <source>
        <dbReference type="Proteomes" id="UP000824890"/>
    </source>
</evidence>
<dbReference type="InterPro" id="IPR023674">
    <property type="entry name" value="Ribosomal_uL1-like"/>
</dbReference>
<dbReference type="Pfam" id="PF00687">
    <property type="entry name" value="Ribosomal_L1"/>
    <property type="match status" value="1"/>
</dbReference>
<evidence type="ECO:0000313" key="1">
    <source>
        <dbReference type="EMBL" id="KAH0887317.1"/>
    </source>
</evidence>
<protein>
    <submittedName>
        <fullName evidence="1">Uncharacterized protein</fullName>
    </submittedName>
</protein>
<dbReference type="EMBL" id="JAGKQM010000014">
    <property type="protein sequence ID" value="KAH0887317.1"/>
    <property type="molecule type" value="Genomic_DNA"/>
</dbReference>
<dbReference type="PANTHER" id="PTHR36427:SF4">
    <property type="entry name" value="RIBOSOMAL PROTEIN L1P_L10E FAMILY"/>
    <property type="match status" value="1"/>
</dbReference>
<comment type="caution">
    <text evidence="1">The sequence shown here is derived from an EMBL/GenBank/DDBJ whole genome shotgun (WGS) entry which is preliminary data.</text>
</comment>
<name>A0ABQ8A4S3_BRANA</name>
<dbReference type="Proteomes" id="UP000824890">
    <property type="component" value="Unassembled WGS sequence"/>
</dbReference>
<gene>
    <name evidence="1" type="ORF">HID58_063413</name>
</gene>
<reference evidence="1 2" key="1">
    <citation type="submission" date="2021-05" db="EMBL/GenBank/DDBJ databases">
        <title>Genome Assembly of Synthetic Allotetraploid Brassica napus Reveals Homoeologous Exchanges between Subgenomes.</title>
        <authorList>
            <person name="Davis J.T."/>
        </authorList>
    </citation>
    <scope>NUCLEOTIDE SEQUENCE [LARGE SCALE GENOMIC DNA]</scope>
    <source>
        <strain evidence="2">cv. Da-Ae</strain>
        <tissue evidence="1">Seedling</tissue>
    </source>
</reference>
<dbReference type="SUPFAM" id="SSF56808">
    <property type="entry name" value="Ribosomal protein L1"/>
    <property type="match status" value="1"/>
</dbReference>
<proteinExistence type="predicted"/>
<dbReference type="PANTHER" id="PTHR36427">
    <property type="entry name" value="54S RIBOSOMAL PROTEIN L1, MITOCHONDRIAL"/>
    <property type="match status" value="1"/>
</dbReference>